<feature type="domain" description="RNA-binding S4" evidence="1">
    <location>
        <begin position="191"/>
        <end position="248"/>
    </location>
</feature>
<accession>J9GJZ5</accession>
<dbReference type="PROSITE" id="PS50889">
    <property type="entry name" value="S4"/>
    <property type="match status" value="1"/>
</dbReference>
<dbReference type="AlphaFoldDB" id="J9GJZ5"/>
<dbReference type="CDD" id="cd00165">
    <property type="entry name" value="S4"/>
    <property type="match status" value="1"/>
</dbReference>
<dbReference type="GO" id="GO:0003723">
    <property type="term" value="F:RNA binding"/>
    <property type="evidence" value="ECO:0007669"/>
    <property type="project" value="InterPro"/>
</dbReference>
<proteinExistence type="predicted"/>
<dbReference type="InterPro" id="IPR002942">
    <property type="entry name" value="S4_RNA-bd"/>
</dbReference>
<comment type="caution">
    <text evidence="2">The sequence shown here is derived from an EMBL/GenBank/DDBJ whole genome shotgun (WGS) entry which is preliminary data.</text>
</comment>
<evidence type="ECO:0000259" key="1">
    <source>
        <dbReference type="SMART" id="SM00363"/>
    </source>
</evidence>
<dbReference type="InterPro" id="IPR012677">
    <property type="entry name" value="Nucleotide-bd_a/b_plait_sf"/>
</dbReference>
<name>J9GJZ5_9ZZZZ</name>
<dbReference type="Gene3D" id="3.30.1370.160">
    <property type="match status" value="1"/>
</dbReference>
<reference evidence="2" key="1">
    <citation type="journal article" date="2012" name="PLoS ONE">
        <title>Gene sets for utilization of primary and secondary nutrition supplies in the distal gut of endangered iberian lynx.</title>
        <authorList>
            <person name="Alcaide M."/>
            <person name="Messina E."/>
            <person name="Richter M."/>
            <person name="Bargiela R."/>
            <person name="Peplies J."/>
            <person name="Huws S.A."/>
            <person name="Newbold C.J."/>
            <person name="Golyshin P.N."/>
            <person name="Simon M.A."/>
            <person name="Lopez G."/>
            <person name="Yakimov M.M."/>
            <person name="Ferrer M."/>
        </authorList>
    </citation>
    <scope>NUCLEOTIDE SEQUENCE</scope>
</reference>
<dbReference type="Pfam" id="PF17774">
    <property type="entry name" value="YlmH_RBD"/>
    <property type="match status" value="1"/>
</dbReference>
<dbReference type="SUPFAM" id="SSF55174">
    <property type="entry name" value="Alpha-L RNA-binding motif"/>
    <property type="match status" value="1"/>
</dbReference>
<organism evidence="2">
    <name type="scientific">gut metagenome</name>
    <dbReference type="NCBI Taxonomy" id="749906"/>
    <lineage>
        <taxon>unclassified sequences</taxon>
        <taxon>metagenomes</taxon>
        <taxon>organismal metagenomes</taxon>
    </lineage>
</organism>
<gene>
    <name evidence="2" type="ORF">EVA_03848</name>
</gene>
<dbReference type="InterPro" id="IPR040591">
    <property type="entry name" value="RqcP2_RBD"/>
</dbReference>
<dbReference type="SMART" id="SM00363">
    <property type="entry name" value="S4"/>
    <property type="match status" value="1"/>
</dbReference>
<protein>
    <submittedName>
        <fullName evidence="2">RNA-binding S4 domain protein</fullName>
    </submittedName>
</protein>
<sequence>MSSSNQRAQRGFIPPQNDREKLIMKRVDDLCRIAESRGIARYTGFLSDREQMLAQAALNRNSWQEYSFEGGLPNAERKLLCIKPADSDSEPPICCIRIKCAQSGSQNVSHKDYLGSLLGLGLERSSVGDILPFDDGKTKGAYVAVLESTAEIICSELCSVGRLNVRAEHYDGPIPSQAVRREVLTATVSSLRGDAVIAAMLHCGRGRAAQLLSGGTVEINHIVVTSAHTPVYEGDVFTIRGIGRYKLTALGGKSRKDRLFIKYFKY</sequence>
<dbReference type="EMBL" id="AMCI01000720">
    <property type="protein sequence ID" value="EJX08042.1"/>
    <property type="molecule type" value="Genomic_DNA"/>
</dbReference>
<evidence type="ECO:0000313" key="2">
    <source>
        <dbReference type="EMBL" id="EJX08042.1"/>
    </source>
</evidence>
<dbReference type="Gene3D" id="3.30.70.330">
    <property type="match status" value="1"/>
</dbReference>